<gene>
    <name evidence="2" type="ORF">ACFQJ6_18670</name>
</gene>
<evidence type="ECO:0000313" key="3">
    <source>
        <dbReference type="Proteomes" id="UP001596407"/>
    </source>
</evidence>
<evidence type="ECO:0000313" key="2">
    <source>
        <dbReference type="EMBL" id="MFC7081816.1"/>
    </source>
</evidence>
<dbReference type="RefSeq" id="WP_276280224.1">
    <property type="nucleotide sequence ID" value="NZ_CP119809.1"/>
</dbReference>
<evidence type="ECO:0008006" key="4">
    <source>
        <dbReference type="Google" id="ProtNLM"/>
    </source>
</evidence>
<dbReference type="PROSITE" id="PS51318">
    <property type="entry name" value="TAT"/>
    <property type="match status" value="1"/>
</dbReference>
<dbReference type="AlphaFoldDB" id="A0ABD5WT82"/>
<dbReference type="GeneID" id="79304847"/>
<reference evidence="2 3" key="1">
    <citation type="journal article" date="2019" name="Int. J. Syst. Evol. Microbiol.">
        <title>The Global Catalogue of Microorganisms (GCM) 10K type strain sequencing project: providing services to taxonomists for standard genome sequencing and annotation.</title>
        <authorList>
            <consortium name="The Broad Institute Genomics Platform"/>
            <consortium name="The Broad Institute Genome Sequencing Center for Infectious Disease"/>
            <person name="Wu L."/>
            <person name="Ma J."/>
        </authorList>
    </citation>
    <scope>NUCLEOTIDE SEQUENCE [LARGE SCALE GENOMIC DNA]</scope>
    <source>
        <strain evidence="2 3">DT72</strain>
    </source>
</reference>
<organism evidence="2 3">
    <name type="scientific">Halorussus caseinilyticus</name>
    <dbReference type="NCBI Taxonomy" id="3034025"/>
    <lineage>
        <taxon>Archaea</taxon>
        <taxon>Methanobacteriati</taxon>
        <taxon>Methanobacteriota</taxon>
        <taxon>Stenosarchaea group</taxon>
        <taxon>Halobacteria</taxon>
        <taxon>Halobacteriales</taxon>
        <taxon>Haladaptataceae</taxon>
        <taxon>Halorussus</taxon>
    </lineage>
</organism>
<feature type="region of interest" description="Disordered" evidence="1">
    <location>
        <begin position="26"/>
        <end position="65"/>
    </location>
</feature>
<feature type="region of interest" description="Disordered" evidence="1">
    <location>
        <begin position="1"/>
        <end position="20"/>
    </location>
</feature>
<keyword evidence="3" id="KW-1185">Reference proteome</keyword>
<dbReference type="EMBL" id="JBHSZH010000005">
    <property type="protein sequence ID" value="MFC7081816.1"/>
    <property type="molecule type" value="Genomic_DNA"/>
</dbReference>
<dbReference type="Proteomes" id="UP001596407">
    <property type="component" value="Unassembled WGS sequence"/>
</dbReference>
<comment type="caution">
    <text evidence="2">The sequence shown here is derived from an EMBL/GenBank/DDBJ whole genome shotgun (WGS) entry which is preliminary data.</text>
</comment>
<proteinExistence type="predicted"/>
<dbReference type="InterPro" id="IPR006311">
    <property type="entry name" value="TAT_signal"/>
</dbReference>
<protein>
    <recommendedName>
        <fullName evidence="4">Twin-arginine translocation signal domain-containing protein</fullName>
    </recommendedName>
</protein>
<accession>A0ABD5WT82</accession>
<evidence type="ECO:0000256" key="1">
    <source>
        <dbReference type="SAM" id="MobiDB-lite"/>
    </source>
</evidence>
<name>A0ABD5WT82_9EURY</name>
<sequence>MPRENQQSNQKRRTFLKRAGIASTSLALGSGVASAQGKKKGKPEETASASSSISVGPDTPGLSKSEHDDYVARMREKYGDQGVWGSQDDGDLSTEASTPGHMDNLTYVNAWTEHLEATDDGGTVIAESDNQVALYKSDVKDEYDREHYFYWHWTSGQSRDYWDFTGNLWNMWNRVSLGSGYDMLAYDPDQDLTRNGKTYTVGLSAAYRGVGVSIEGDFTLGQDKVRPHPEYTTVGSDGMYAVQWIGDYEGTQAFNGTCEERRPEYAGRDFSWKVYLKAGKYAKV</sequence>